<evidence type="ECO:0000313" key="3">
    <source>
        <dbReference type="EMBL" id="GFH62026.1"/>
    </source>
</evidence>
<dbReference type="GO" id="GO:0005737">
    <property type="term" value="C:cytoplasm"/>
    <property type="evidence" value="ECO:0007669"/>
    <property type="project" value="TreeGrafter"/>
</dbReference>
<feature type="repeat" description="RCC1" evidence="1">
    <location>
        <begin position="171"/>
        <end position="224"/>
    </location>
</feature>
<dbReference type="InterPro" id="IPR051553">
    <property type="entry name" value="Ran_GTPase-activating"/>
</dbReference>
<dbReference type="AlphaFoldDB" id="A0AAD3HG32"/>
<dbReference type="Pfam" id="PF13540">
    <property type="entry name" value="RCC1_2"/>
    <property type="match status" value="3"/>
</dbReference>
<feature type="signal peptide" evidence="2">
    <location>
        <begin position="1"/>
        <end position="21"/>
    </location>
</feature>
<protein>
    <submittedName>
        <fullName evidence="3">Uncharacterized protein</fullName>
    </submittedName>
</protein>
<dbReference type="PANTHER" id="PTHR45982:SF1">
    <property type="entry name" value="REGULATOR OF CHROMOSOME CONDENSATION"/>
    <property type="match status" value="1"/>
</dbReference>
<dbReference type="Gene3D" id="2.130.10.30">
    <property type="entry name" value="Regulator of chromosome condensation 1/beta-lactamase-inhibitor protein II"/>
    <property type="match status" value="2"/>
</dbReference>
<keyword evidence="4" id="KW-1185">Reference proteome</keyword>
<feature type="chain" id="PRO_5042127137" evidence="2">
    <location>
        <begin position="22"/>
        <end position="736"/>
    </location>
</feature>
<feature type="repeat" description="RCC1" evidence="1">
    <location>
        <begin position="373"/>
        <end position="427"/>
    </location>
</feature>
<proteinExistence type="predicted"/>
<reference evidence="3 4" key="1">
    <citation type="journal article" date="2021" name="Sci. Rep.">
        <title>The genome of the diatom Chaetoceros tenuissimus carries an ancient integrated fragment of an extant virus.</title>
        <authorList>
            <person name="Hongo Y."/>
            <person name="Kimura K."/>
            <person name="Takaki Y."/>
            <person name="Yoshida Y."/>
            <person name="Baba S."/>
            <person name="Kobayashi G."/>
            <person name="Nagasaki K."/>
            <person name="Hano T."/>
            <person name="Tomaru Y."/>
        </authorList>
    </citation>
    <scope>NUCLEOTIDE SEQUENCE [LARGE SCALE GENOMIC DNA]</scope>
    <source>
        <strain evidence="3 4">NIES-3715</strain>
    </source>
</reference>
<dbReference type="InterPro" id="IPR009091">
    <property type="entry name" value="RCC1/BLIP-II"/>
</dbReference>
<dbReference type="EMBL" id="BLLK01000075">
    <property type="protein sequence ID" value="GFH62026.1"/>
    <property type="molecule type" value="Genomic_DNA"/>
</dbReference>
<comment type="caution">
    <text evidence="3">The sequence shown here is derived from an EMBL/GenBank/DDBJ whole genome shotgun (WGS) entry which is preliminary data.</text>
</comment>
<gene>
    <name evidence="3" type="ORF">CTEN210_18502</name>
</gene>
<dbReference type="PROSITE" id="PS50012">
    <property type="entry name" value="RCC1_3"/>
    <property type="match status" value="2"/>
</dbReference>
<evidence type="ECO:0000256" key="1">
    <source>
        <dbReference type="PROSITE-ProRule" id="PRU00235"/>
    </source>
</evidence>
<keyword evidence="2" id="KW-0732">Signal</keyword>
<name>A0AAD3HG32_9STRA</name>
<evidence type="ECO:0000313" key="4">
    <source>
        <dbReference type="Proteomes" id="UP001054902"/>
    </source>
</evidence>
<dbReference type="SUPFAM" id="SSF50985">
    <property type="entry name" value="RCC1/BLIP-II"/>
    <property type="match status" value="1"/>
</dbReference>
<accession>A0AAD3HG32</accession>
<dbReference type="Proteomes" id="UP001054902">
    <property type="component" value="Unassembled WGS sequence"/>
</dbReference>
<sequence length="736" mass="78412">MYTQNFVKGSFLTLALVSILTTRDDNHGSSTRKAKYTFLPLAHAAREYGYHKRRTTQEEIDDLEDAEYYYEYDDTDIEAMVYSNSSKDFSLRNRRLNENQIFQFSCSAHACLLANDSVQCVGYNYYGQIGQSISDAFGTPVLLNFPSGIDNAKPVKVVTGYDHTCTLFDNKSVWCNGSNGYGQLGDTSSANSATPVQVKEGNAALGDVTDIESGAYHNCAIKSSGAIYCWGFNTDGQLSLNGIMNGGTDATKVSKMALSMSSTCVVTVNSSTSVTCVGFGFSSTSTSTAIDLGSNAAKITAGSTHFCALLDVESKAKCWGTNHAGQRGIGSSDYNPLFDSAEYVLDSSGVSPLSGIADINAGYSSTCLVLSNGNAMCFGNNKYYQLGIGNGGNKVMSPTNVPIALVSGKTLVSVYVGEQTGHAVFNDDSVYSWGTNYGGTFGDGSSISSRNIIGSGSGSEVATEMNFRVPSPMSSGWRLLASNANTVSIAWDVSYIQFYPNTDCTGTPLSGGIYLSSGIGGDSTTWGPQNAFLSNGLSWGGRADGSGDFYIGMTFSSNYEVGCVALDQRAETQKATVVYVQRLTGSGWENVYIGSNLSLTDTINHVSGWRLLASNKVHSFAWDVSYIQFYPNTDCTGTPLSGGNYLSSGYATSIPDWGPENAFLSNGLSWGGRADGSGNLYIGMTFSSNYEVGCVTLDQRAETEKATEVYVQRLTGSGWENVYIGSNLSVTGNTIN</sequence>
<organism evidence="3 4">
    <name type="scientific">Chaetoceros tenuissimus</name>
    <dbReference type="NCBI Taxonomy" id="426638"/>
    <lineage>
        <taxon>Eukaryota</taxon>
        <taxon>Sar</taxon>
        <taxon>Stramenopiles</taxon>
        <taxon>Ochrophyta</taxon>
        <taxon>Bacillariophyta</taxon>
        <taxon>Coscinodiscophyceae</taxon>
        <taxon>Chaetocerotophycidae</taxon>
        <taxon>Chaetocerotales</taxon>
        <taxon>Chaetocerotaceae</taxon>
        <taxon>Chaetoceros</taxon>
    </lineage>
</organism>
<dbReference type="GO" id="GO:0005085">
    <property type="term" value="F:guanyl-nucleotide exchange factor activity"/>
    <property type="evidence" value="ECO:0007669"/>
    <property type="project" value="TreeGrafter"/>
</dbReference>
<evidence type="ECO:0000256" key="2">
    <source>
        <dbReference type="SAM" id="SignalP"/>
    </source>
</evidence>
<dbReference type="PANTHER" id="PTHR45982">
    <property type="entry name" value="REGULATOR OF CHROMOSOME CONDENSATION"/>
    <property type="match status" value="1"/>
</dbReference>
<dbReference type="InterPro" id="IPR000408">
    <property type="entry name" value="Reg_chr_condens"/>
</dbReference>